<organism evidence="12 13">
    <name type="scientific">Patella caerulea</name>
    <name type="common">Rayed Mediterranean limpet</name>
    <dbReference type="NCBI Taxonomy" id="87958"/>
    <lineage>
        <taxon>Eukaryota</taxon>
        <taxon>Metazoa</taxon>
        <taxon>Spiralia</taxon>
        <taxon>Lophotrochozoa</taxon>
        <taxon>Mollusca</taxon>
        <taxon>Gastropoda</taxon>
        <taxon>Patellogastropoda</taxon>
        <taxon>Patelloidea</taxon>
        <taxon>Patellidae</taxon>
        <taxon>Patella</taxon>
    </lineage>
</organism>
<name>A0AAN8G6C1_PATCE</name>
<dbReference type="EMBL" id="JAZGQO010000021">
    <property type="protein sequence ID" value="KAK6166765.1"/>
    <property type="molecule type" value="Genomic_DNA"/>
</dbReference>
<feature type="signal peptide" evidence="9">
    <location>
        <begin position="1"/>
        <end position="25"/>
    </location>
</feature>
<keyword evidence="8" id="KW-0624">Polysaccharide degradation</keyword>
<dbReference type="GO" id="GO:0071555">
    <property type="term" value="P:cell wall organization"/>
    <property type="evidence" value="ECO:0007669"/>
    <property type="project" value="UniProtKB-KW"/>
</dbReference>
<evidence type="ECO:0000256" key="8">
    <source>
        <dbReference type="ARBA" id="ARBA00023326"/>
    </source>
</evidence>
<feature type="chain" id="PRO_5043005939" description="glucan endo-1,3-beta-D-glucosidase" evidence="9">
    <location>
        <begin position="26"/>
        <end position="1053"/>
    </location>
</feature>
<dbReference type="GO" id="GO:0052861">
    <property type="term" value="F:endo-1,3(4)-beta-glucanase activity"/>
    <property type="evidence" value="ECO:0007669"/>
    <property type="project" value="InterPro"/>
</dbReference>
<feature type="domain" description="Glycosyl hydrolase family 81 C-terminal" evidence="11">
    <location>
        <begin position="675"/>
        <end position="1020"/>
    </location>
</feature>
<dbReference type="AlphaFoldDB" id="A0AAN8G6C1"/>
<protein>
    <recommendedName>
        <fullName evidence="3">glucan endo-1,3-beta-D-glucosidase</fullName>
        <ecNumber evidence="3">3.2.1.39</ecNumber>
    </recommendedName>
</protein>
<evidence type="ECO:0000256" key="7">
    <source>
        <dbReference type="ARBA" id="ARBA00023316"/>
    </source>
</evidence>
<dbReference type="EC" id="3.2.1.39" evidence="3"/>
<evidence type="ECO:0000256" key="5">
    <source>
        <dbReference type="ARBA" id="ARBA00023277"/>
    </source>
</evidence>
<dbReference type="InterPro" id="IPR040720">
    <property type="entry name" value="GH81_C"/>
</dbReference>
<dbReference type="Pfam" id="PF03639">
    <property type="entry name" value="Glyco_hydro_81"/>
    <property type="match status" value="1"/>
</dbReference>
<evidence type="ECO:0000313" key="12">
    <source>
        <dbReference type="EMBL" id="KAK6166765.1"/>
    </source>
</evidence>
<keyword evidence="13" id="KW-1185">Reference proteome</keyword>
<dbReference type="InterPro" id="IPR005200">
    <property type="entry name" value="Endo-beta-glucanase"/>
</dbReference>
<dbReference type="InterPro" id="IPR040451">
    <property type="entry name" value="GH81_N"/>
</dbReference>
<evidence type="ECO:0000256" key="2">
    <source>
        <dbReference type="ARBA" id="ARBA00010730"/>
    </source>
</evidence>
<dbReference type="Proteomes" id="UP001347796">
    <property type="component" value="Unassembled WGS sequence"/>
</dbReference>
<dbReference type="GO" id="GO:0042973">
    <property type="term" value="F:glucan endo-1,3-beta-D-glucosidase activity"/>
    <property type="evidence" value="ECO:0007669"/>
    <property type="project" value="UniProtKB-EC"/>
</dbReference>
<keyword evidence="4" id="KW-0378">Hydrolase</keyword>
<reference evidence="12 13" key="1">
    <citation type="submission" date="2024-01" db="EMBL/GenBank/DDBJ databases">
        <title>The genome of the rayed Mediterranean limpet Patella caerulea (Linnaeus, 1758).</title>
        <authorList>
            <person name="Anh-Thu Weber A."/>
            <person name="Halstead-Nussloch G."/>
        </authorList>
    </citation>
    <scope>NUCLEOTIDE SEQUENCE [LARGE SCALE GENOMIC DNA]</scope>
    <source>
        <strain evidence="12">AATW-2023a</strain>
        <tissue evidence="12">Whole specimen</tissue>
    </source>
</reference>
<evidence type="ECO:0000259" key="10">
    <source>
        <dbReference type="Pfam" id="PF03639"/>
    </source>
</evidence>
<feature type="domain" description="Glycosyl hydrolase family 81 N-terminal" evidence="10">
    <location>
        <begin position="541"/>
        <end position="660"/>
    </location>
</feature>
<accession>A0AAN8G6C1</accession>
<evidence type="ECO:0000259" key="11">
    <source>
        <dbReference type="Pfam" id="PF17652"/>
    </source>
</evidence>
<dbReference type="PANTHER" id="PTHR31983">
    <property type="entry name" value="ENDO-1,3(4)-BETA-GLUCANASE 1"/>
    <property type="match status" value="1"/>
</dbReference>
<dbReference type="GO" id="GO:0000272">
    <property type="term" value="P:polysaccharide catabolic process"/>
    <property type="evidence" value="ECO:0007669"/>
    <property type="project" value="UniProtKB-KW"/>
</dbReference>
<sequence>MERSGVTGTSTIVLLLCLYGQQVSAALPGNCVHLEDKPLDTADPITIFGANNELEGRAKPTRTGNLRRSRALPTGHFATNHIKPNSIPLRLFPYEANMDKNGVTYDAYTMDRWTKTDRTDLMEEQSAWQSGKPWNRLNTMGTNLKQMVAGPDGNPMGVFSGKSGVRIGIAGAGEPILTDFGDLFANFLYTGHGGSMEVPVVRGATLLTHIVKNANPVIKPYCLSSINGHGVKFDCPIEPSAADGGSGYLTGVCHGGNLHISLHNTRPIKDVTKLQWAAQTQQTWQQKTMRTCDASQCKVSADGKTVSIVIPKASGTMAFAVNYIGHYVLPLSWGDHSETAACAGSGKRSEHPKRGVEDISVILRCDSNRNLEIRLDTGSTNSIAGVDKVQYAVETTTNWKQTPAMHTCTSSTCTRQGTDVIIKKKVAADTVRVALNIIGYTTVPMGNWFEKAYVVHCGGSAINSGNKGPNTNHITTAPDTGHTTKPKIVNTLAANKKFILELNEPGDELPHQTRKFVLYFTEAVHGSVDEANGLITFSVPHSGNAYSGLVQLGYLGAGPRGDKRNDNYLDPHADVYSYKPHVSYCVSDARKKGYMSFEWMAKDKSGREAANGKLMMVAMPHQELLLKNTNPHGLKDSVYGFKTVSANDWLLELDLQPATMEPQSAAVDRIKHDSANHKLILDAIERDAANVNLMATCAHSDSYNVGKALGLVSRLASISRAFGTKHYQKLDDSIKTCLEKWLRIDDTLDNKWKFHYDNVWGGLFLRGTDGNLDFGTDYGFPYYNDHHFHLGYFLYTVAYYVKHHQSWGRTNKARIYAIARDVGNPSYKDTRFPVVRHKDIYTGFSWATGVVPGERQEESASESINCYHGLAALGDAFGDQHLRHVGQIMLASEILSVREYWQVRQHNRHNFPPMLQQIGVVGQIAENAFYVYTLDWACDPNRFPMRHGCLVGIQVIPLTAVAKYWVDKEWASSIKQTCEWAIDPALSPEYHLTNPGDMRQLAVGWKAFCHAALAPLDTSHRTKAVEYLKTKRPQDLVGGTGSASTLLFILGST</sequence>
<evidence type="ECO:0000256" key="6">
    <source>
        <dbReference type="ARBA" id="ARBA00023295"/>
    </source>
</evidence>
<comment type="caution">
    <text evidence="12">The sequence shown here is derived from an EMBL/GenBank/DDBJ whole genome shotgun (WGS) entry which is preliminary data.</text>
</comment>
<comment type="similarity">
    <text evidence="2">Belongs to the glycosyl hydrolase 81 family.</text>
</comment>
<dbReference type="PANTHER" id="PTHR31983:SF0">
    <property type="entry name" value="GLUCAN ENDO-1,3-BETA-D-GLUCOSIDASE 2"/>
    <property type="match status" value="1"/>
</dbReference>
<evidence type="ECO:0000256" key="4">
    <source>
        <dbReference type="ARBA" id="ARBA00022801"/>
    </source>
</evidence>
<proteinExistence type="inferred from homology"/>
<evidence type="ECO:0000256" key="3">
    <source>
        <dbReference type="ARBA" id="ARBA00012780"/>
    </source>
</evidence>
<gene>
    <name evidence="12" type="ORF">SNE40_023389</name>
</gene>
<evidence type="ECO:0000313" key="13">
    <source>
        <dbReference type="Proteomes" id="UP001347796"/>
    </source>
</evidence>
<comment type="catalytic activity">
    <reaction evidence="1">
        <text>Hydrolysis of (1-&gt;3)-beta-D-glucosidic linkages in (1-&gt;3)-beta-D-glucans.</text>
        <dbReference type="EC" id="3.2.1.39"/>
    </reaction>
</comment>
<keyword evidence="7" id="KW-0961">Cell wall biogenesis/degradation</keyword>
<keyword evidence="6" id="KW-0326">Glycosidase</keyword>
<keyword evidence="5" id="KW-0119">Carbohydrate metabolism</keyword>
<evidence type="ECO:0000256" key="1">
    <source>
        <dbReference type="ARBA" id="ARBA00000382"/>
    </source>
</evidence>
<evidence type="ECO:0000256" key="9">
    <source>
        <dbReference type="SAM" id="SignalP"/>
    </source>
</evidence>
<dbReference type="Pfam" id="PF17652">
    <property type="entry name" value="Glyco_hydro81C"/>
    <property type="match status" value="1"/>
</dbReference>
<keyword evidence="9" id="KW-0732">Signal</keyword>
<dbReference type="PROSITE" id="PS52008">
    <property type="entry name" value="GH81"/>
    <property type="match status" value="1"/>
</dbReference>